<dbReference type="Pfam" id="PF06429">
    <property type="entry name" value="Flg_bbr_C"/>
    <property type="match status" value="1"/>
</dbReference>
<feature type="domain" description="Flagellar basal-body/hook protein C-terminal" evidence="7">
    <location>
        <begin position="366"/>
        <end position="409"/>
    </location>
</feature>
<dbReference type="EMBL" id="RDSM01000001">
    <property type="protein sequence ID" value="RXH57268.1"/>
    <property type="molecule type" value="Genomic_DNA"/>
</dbReference>
<sequence length="412" mass="41364">MSFFGVPLSGLVASQDQLQAVSNNLANLDTVGFKDQTVSFSDLFAQSSLTNATNDPIEAGLGVKASQTTSDFTDGATDATGISSNMALSGNGFFVVQAADGTTSYTRAGDFTANKAGELTTANGESVMGYPAVNGVISTTGTLQPLQIAVGSVVPASATSTFELTTNLNSTAATGTTFASTTPVYDSLGASHVLTVNYTKTGTNTWSYSVNMPTADTGAASSQVASGNLVFDSSGNLTSPTSGSVAVSVPTFANGAASMSLTWDLKDEAGNSSITQTDLASATSATSQNGKSSGTLTSYAVATDGTINGTYSNGQVTALGQVVVATFSNTQGLLRTGNNDYQMTAGSGTPLVGVAGTGGRGVITGGSVEASNVDVAAEFSKMIVAQQAYQANAKTVTTLNQISQATIQMITG</sequence>
<dbReference type="NCBIfam" id="TIGR03506">
    <property type="entry name" value="FlgEFG_subfam"/>
    <property type="match status" value="1"/>
</dbReference>
<evidence type="ECO:0000259" key="6">
    <source>
        <dbReference type="Pfam" id="PF00460"/>
    </source>
</evidence>
<evidence type="ECO:0000313" key="11">
    <source>
        <dbReference type="Proteomes" id="UP000289437"/>
    </source>
</evidence>
<dbReference type="Gene3D" id="2.60.98.20">
    <property type="entry name" value="Flagellar hook protein FlgE"/>
    <property type="match status" value="1"/>
</dbReference>
<dbReference type="Pfam" id="PF00460">
    <property type="entry name" value="Flg_bb_rod"/>
    <property type="match status" value="1"/>
</dbReference>
<feature type="domain" description="Flagellar basal body rod protein N-terminal" evidence="6">
    <location>
        <begin position="9"/>
        <end position="34"/>
    </location>
</feature>
<comment type="similarity">
    <text evidence="2 5">Belongs to the flagella basal body rod proteins family.</text>
</comment>
<evidence type="ECO:0000256" key="5">
    <source>
        <dbReference type="RuleBase" id="RU362116"/>
    </source>
</evidence>
<keyword evidence="10" id="KW-0969">Cilium</keyword>
<evidence type="ECO:0000256" key="3">
    <source>
        <dbReference type="ARBA" id="ARBA00019015"/>
    </source>
</evidence>
<evidence type="ECO:0000259" key="8">
    <source>
        <dbReference type="Pfam" id="PF07559"/>
    </source>
</evidence>
<dbReference type="InterPro" id="IPR001444">
    <property type="entry name" value="Flag_bb_rod_N"/>
</dbReference>
<protein>
    <recommendedName>
        <fullName evidence="3 5">Flagellar hook protein FlgE</fullName>
    </recommendedName>
</protein>
<dbReference type="Pfam" id="PF22692">
    <property type="entry name" value="LlgE_F_G_D1"/>
    <property type="match status" value="1"/>
</dbReference>
<dbReference type="SUPFAM" id="SSF117143">
    <property type="entry name" value="Flagellar hook protein flgE"/>
    <property type="match status" value="1"/>
</dbReference>
<accession>A0A4Q0T5C2</accession>
<keyword evidence="10" id="KW-0966">Cell projection</keyword>
<dbReference type="Pfam" id="PF07559">
    <property type="entry name" value="FlgE_D2"/>
    <property type="match status" value="1"/>
</dbReference>
<organism evidence="10 11">
    <name type="scientific">Granulicella sibirica</name>
    <dbReference type="NCBI Taxonomy" id="2479048"/>
    <lineage>
        <taxon>Bacteria</taxon>
        <taxon>Pseudomonadati</taxon>
        <taxon>Acidobacteriota</taxon>
        <taxon>Terriglobia</taxon>
        <taxon>Terriglobales</taxon>
        <taxon>Acidobacteriaceae</taxon>
        <taxon>Granulicella</taxon>
    </lineage>
</organism>
<proteinExistence type="inferred from homology"/>
<gene>
    <name evidence="10" type="ORF">GRAN_0578</name>
</gene>
<dbReference type="InterPro" id="IPR020013">
    <property type="entry name" value="Flagellar_FlgE/F/G"/>
</dbReference>
<evidence type="ECO:0000259" key="7">
    <source>
        <dbReference type="Pfam" id="PF06429"/>
    </source>
</evidence>
<dbReference type="InterPro" id="IPR019776">
    <property type="entry name" value="Flagellar_basal_body_rod_CS"/>
</dbReference>
<dbReference type="GO" id="GO:0005829">
    <property type="term" value="C:cytosol"/>
    <property type="evidence" value="ECO:0007669"/>
    <property type="project" value="TreeGrafter"/>
</dbReference>
<evidence type="ECO:0000256" key="1">
    <source>
        <dbReference type="ARBA" id="ARBA00004117"/>
    </source>
</evidence>
<reference evidence="10 11" key="1">
    <citation type="submission" date="2018-11" db="EMBL/GenBank/DDBJ databases">
        <authorList>
            <person name="Mardanov A.V."/>
            <person name="Ravin N.V."/>
            <person name="Dedysh S.N."/>
        </authorList>
    </citation>
    <scope>NUCLEOTIDE SEQUENCE [LARGE SCALE GENOMIC DNA]</scope>
    <source>
        <strain evidence="10 11">AF10</strain>
    </source>
</reference>
<evidence type="ECO:0000313" key="10">
    <source>
        <dbReference type="EMBL" id="RXH57268.1"/>
    </source>
</evidence>
<dbReference type="GO" id="GO:0009424">
    <property type="term" value="C:bacterial-type flagellum hook"/>
    <property type="evidence" value="ECO:0007669"/>
    <property type="project" value="TreeGrafter"/>
</dbReference>
<comment type="caution">
    <text evidence="10">The sequence shown here is derived from an EMBL/GenBank/DDBJ whole genome shotgun (WGS) entry which is preliminary data.</text>
</comment>
<dbReference type="InterPro" id="IPR053967">
    <property type="entry name" value="LlgE_F_G-like_D1"/>
</dbReference>
<dbReference type="OrthoDB" id="9804559at2"/>
<dbReference type="GO" id="GO:0071978">
    <property type="term" value="P:bacterial-type flagellum-dependent swarming motility"/>
    <property type="evidence" value="ECO:0007669"/>
    <property type="project" value="TreeGrafter"/>
</dbReference>
<dbReference type="InterPro" id="IPR011491">
    <property type="entry name" value="FlgE_D2"/>
</dbReference>
<dbReference type="InterPro" id="IPR037058">
    <property type="entry name" value="Falgellar_hook_FlgE_sf"/>
</dbReference>
<comment type="function">
    <text evidence="5">A flexible structure which links the flagellar filament to the drive apparatus in the basal body.</text>
</comment>
<reference evidence="11" key="2">
    <citation type="submission" date="2019-02" db="EMBL/GenBank/DDBJ databases">
        <title>Granulicella sibirica sp. nov., a psychrotolerant acidobacterium isolated from an organic soil layer in forested tundra, West Siberia.</title>
        <authorList>
            <person name="Oshkin I.Y."/>
            <person name="Kulichevskaya I.S."/>
            <person name="Rijpstra W.I.C."/>
            <person name="Sinninghe Damste J.S."/>
            <person name="Rakitin A.L."/>
            <person name="Ravin N.V."/>
            <person name="Dedysh S.N."/>
        </authorList>
    </citation>
    <scope>NUCLEOTIDE SEQUENCE [LARGE SCALE GENOMIC DNA]</scope>
    <source>
        <strain evidence="11">AF10</strain>
    </source>
</reference>
<dbReference type="AlphaFoldDB" id="A0A4Q0T5C2"/>
<evidence type="ECO:0000256" key="4">
    <source>
        <dbReference type="ARBA" id="ARBA00023143"/>
    </source>
</evidence>
<dbReference type="GO" id="GO:0009425">
    <property type="term" value="C:bacterial-type flagellum basal body"/>
    <property type="evidence" value="ECO:0007669"/>
    <property type="project" value="UniProtKB-SubCell"/>
</dbReference>
<dbReference type="InterPro" id="IPR037925">
    <property type="entry name" value="FlgE/F/G-like"/>
</dbReference>
<dbReference type="PROSITE" id="PS00588">
    <property type="entry name" value="FLAGELLA_BB_ROD"/>
    <property type="match status" value="1"/>
</dbReference>
<dbReference type="PANTHER" id="PTHR30435:SF1">
    <property type="entry name" value="FLAGELLAR HOOK PROTEIN FLGE"/>
    <property type="match status" value="1"/>
</dbReference>
<comment type="subcellular location">
    <subcellularLocation>
        <location evidence="1 5">Bacterial flagellum basal body</location>
    </subcellularLocation>
</comment>
<keyword evidence="10" id="KW-0282">Flagellum</keyword>
<dbReference type="RefSeq" id="WP_128911464.1">
    <property type="nucleotide sequence ID" value="NZ_RDSM01000001.1"/>
</dbReference>
<dbReference type="Proteomes" id="UP000289437">
    <property type="component" value="Unassembled WGS sequence"/>
</dbReference>
<evidence type="ECO:0000259" key="9">
    <source>
        <dbReference type="Pfam" id="PF22692"/>
    </source>
</evidence>
<feature type="domain" description="Flagellar hook protein FlgE D2" evidence="8">
    <location>
        <begin position="166"/>
        <end position="290"/>
    </location>
</feature>
<name>A0A4Q0T5C2_9BACT</name>
<feature type="domain" description="Flagellar hook protein FlgE/F/G-like D1" evidence="9">
    <location>
        <begin position="87"/>
        <end position="136"/>
    </location>
</feature>
<dbReference type="InterPro" id="IPR010930">
    <property type="entry name" value="Flg_bb/hook_C_dom"/>
</dbReference>
<dbReference type="PANTHER" id="PTHR30435">
    <property type="entry name" value="FLAGELLAR PROTEIN"/>
    <property type="match status" value="1"/>
</dbReference>
<keyword evidence="11" id="KW-1185">Reference proteome</keyword>
<keyword evidence="4 5" id="KW-0975">Bacterial flagellum</keyword>
<evidence type="ECO:0000256" key="2">
    <source>
        <dbReference type="ARBA" id="ARBA00009677"/>
    </source>
</evidence>